<evidence type="ECO:0000256" key="2">
    <source>
        <dbReference type="ARBA" id="ARBA00021561"/>
    </source>
</evidence>
<comment type="caution">
    <text evidence="3">The sequence shown here is derived from an EMBL/GenBank/DDBJ whole genome shotgun (WGS) entry which is preliminary data.</text>
</comment>
<gene>
    <name evidence="3" type="ORF">RDWZM_002456</name>
</gene>
<proteinExistence type="inferred from homology"/>
<protein>
    <recommendedName>
        <fullName evidence="2">Protein LTV1 homolog</fullName>
    </recommendedName>
</protein>
<name>A0A9Q0RRM5_BLOTA</name>
<dbReference type="PANTHER" id="PTHR21531:SF0">
    <property type="entry name" value="PROTEIN LTV1 HOMOLOG"/>
    <property type="match status" value="1"/>
</dbReference>
<dbReference type="InterPro" id="IPR007307">
    <property type="entry name" value="Ltv1"/>
</dbReference>
<evidence type="ECO:0000313" key="4">
    <source>
        <dbReference type="Proteomes" id="UP001142055"/>
    </source>
</evidence>
<keyword evidence="4" id="KW-1185">Reference proteome</keyword>
<dbReference type="GO" id="GO:0005829">
    <property type="term" value="C:cytosol"/>
    <property type="evidence" value="ECO:0007669"/>
    <property type="project" value="TreeGrafter"/>
</dbReference>
<dbReference type="PANTHER" id="PTHR21531">
    <property type="entry name" value="LOW-TEMPERATURE VIABILITY PROTEIN LTV1-RELATED"/>
    <property type="match status" value="1"/>
</dbReference>
<reference evidence="3" key="1">
    <citation type="submission" date="2022-12" db="EMBL/GenBank/DDBJ databases">
        <title>Genome assemblies of Blomia tropicalis.</title>
        <authorList>
            <person name="Cui Y."/>
        </authorList>
    </citation>
    <scope>NUCLEOTIDE SEQUENCE</scope>
    <source>
        <tissue evidence="3">Adult mites</tissue>
    </source>
</reference>
<comment type="similarity">
    <text evidence="1">Belongs to the LTV1 family.</text>
</comment>
<dbReference type="Pfam" id="PF04180">
    <property type="entry name" value="LTV"/>
    <property type="match status" value="1"/>
</dbReference>
<accession>A0A9Q0RRM5</accession>
<dbReference type="GO" id="GO:0042274">
    <property type="term" value="P:ribosomal small subunit biogenesis"/>
    <property type="evidence" value="ECO:0007669"/>
    <property type="project" value="InterPro"/>
</dbReference>
<dbReference type="AlphaFoldDB" id="A0A9Q0RRM5"/>
<dbReference type="GO" id="GO:0005634">
    <property type="term" value="C:nucleus"/>
    <property type="evidence" value="ECO:0007669"/>
    <property type="project" value="TreeGrafter"/>
</dbReference>
<dbReference type="GO" id="GO:0000056">
    <property type="term" value="P:ribosomal small subunit export from nucleus"/>
    <property type="evidence" value="ECO:0007669"/>
    <property type="project" value="TreeGrafter"/>
</dbReference>
<organism evidence="3 4">
    <name type="scientific">Blomia tropicalis</name>
    <name type="common">Mite</name>
    <dbReference type="NCBI Taxonomy" id="40697"/>
    <lineage>
        <taxon>Eukaryota</taxon>
        <taxon>Metazoa</taxon>
        <taxon>Ecdysozoa</taxon>
        <taxon>Arthropoda</taxon>
        <taxon>Chelicerata</taxon>
        <taxon>Arachnida</taxon>
        <taxon>Acari</taxon>
        <taxon>Acariformes</taxon>
        <taxon>Sarcoptiformes</taxon>
        <taxon>Astigmata</taxon>
        <taxon>Glycyphagoidea</taxon>
        <taxon>Echimyopodidae</taxon>
        <taxon>Blomia</taxon>
    </lineage>
</organism>
<sequence>MGKKRRPFINKSKSVTFKLVSRPPDDPLFADESAPNYVLVEKKTNQTAPLETENNKRKHWELLSPSERKAEQAKYGVYFDDEYNYLQHLLDAKDLDDAPKLNWEVHNLEPKFENLDNSEFPEMKHPEEQPLKLMLPSSVFETSFKEKDSLAKRAALPVGPQLHWDPDLAEGLDDDFDCQNPDNQLDDDFVIQAMGKDNCQVTDFSENESYLLENINEVGFTDMGNVSEDDNLSLCGAASGSDFDDNLDEEARDHFPPNDETLMKQLLNVKKIKQQFKMDYDQFSNKSASTHFTEYSMSSSVVPRSEQLKTLDEKFEQMFIREYGDEDAIGALDNNDELEDGNIDPNNSELMASLVEEYQEAKRANFGLQYVGNSDSIDFVRKNFVSNVDNKCDIENTYSSDSSETDYEEIQVEDTARKGDKERFDCESILSTYSNTNYHPKVLHDTDRYGNILKSRKMSSHIRFNSRNGMPIGVEGPVSLTTNNLARLDHSSIRTDVSRLTELSIRPRHETLEEKRVRKKELKEYRSARRIEKKANRIAFGEEKVKLHKAEMNAVRQKKIDVI</sequence>
<dbReference type="Proteomes" id="UP001142055">
    <property type="component" value="Chromosome 1"/>
</dbReference>
<evidence type="ECO:0000313" key="3">
    <source>
        <dbReference type="EMBL" id="KAJ6223911.1"/>
    </source>
</evidence>
<dbReference type="EMBL" id="JAPWDV010000001">
    <property type="protein sequence ID" value="KAJ6223911.1"/>
    <property type="molecule type" value="Genomic_DNA"/>
</dbReference>
<dbReference type="OMA" id="TKEFLFM"/>
<dbReference type="GO" id="GO:0030688">
    <property type="term" value="C:preribosome, small subunit precursor"/>
    <property type="evidence" value="ECO:0007669"/>
    <property type="project" value="TreeGrafter"/>
</dbReference>
<evidence type="ECO:0000256" key="1">
    <source>
        <dbReference type="ARBA" id="ARBA00009078"/>
    </source>
</evidence>